<keyword evidence="1" id="KW-0472">Membrane</keyword>
<dbReference type="STRING" id="419940.SAMN05421824_0098"/>
<dbReference type="OrthoDB" id="1367298at2"/>
<keyword evidence="1" id="KW-0812">Transmembrane</keyword>
<evidence type="ECO:0000256" key="1">
    <source>
        <dbReference type="SAM" id="Phobius"/>
    </source>
</evidence>
<proteinExistence type="predicted"/>
<keyword evidence="1" id="KW-1133">Transmembrane helix</keyword>
<gene>
    <name evidence="2" type="ORF">SAMN05421824_0098</name>
</gene>
<feature type="transmembrane region" description="Helical" evidence="1">
    <location>
        <begin position="31"/>
        <end position="51"/>
    </location>
</feature>
<feature type="transmembrane region" description="Helical" evidence="1">
    <location>
        <begin position="7"/>
        <end position="25"/>
    </location>
</feature>
<reference evidence="2 3" key="1">
    <citation type="submission" date="2016-10" db="EMBL/GenBank/DDBJ databases">
        <authorList>
            <person name="de Groot N.N."/>
        </authorList>
    </citation>
    <scope>NUCLEOTIDE SEQUENCE [LARGE SCALE GENOMIC DNA]</scope>
    <source>
        <strain evidence="2 3">DSM 21035</strain>
    </source>
</reference>
<protein>
    <submittedName>
        <fullName evidence="2">Uncharacterized protein</fullName>
    </submittedName>
</protein>
<evidence type="ECO:0000313" key="2">
    <source>
        <dbReference type="EMBL" id="SEP70090.1"/>
    </source>
</evidence>
<name>A0A1H9A091_9FLAO</name>
<accession>A0A1H9A091</accession>
<dbReference type="AlphaFoldDB" id="A0A1H9A091"/>
<evidence type="ECO:0000313" key="3">
    <source>
        <dbReference type="Proteomes" id="UP000198999"/>
    </source>
</evidence>
<dbReference type="EMBL" id="FOFN01000001">
    <property type="protein sequence ID" value="SEP70090.1"/>
    <property type="molecule type" value="Genomic_DNA"/>
</dbReference>
<sequence length="74" mass="8818">MKIPVMFYVGLTTFLLVMLTVMVSMNMAFTWVFYTMCLGQLLVIVMVYKVLRDAYSTDKTFEHLYEDRPVNYRK</sequence>
<organism evidence="2 3">
    <name type="scientific">Hyunsoonleella jejuensis</name>
    <dbReference type="NCBI Taxonomy" id="419940"/>
    <lineage>
        <taxon>Bacteria</taxon>
        <taxon>Pseudomonadati</taxon>
        <taxon>Bacteroidota</taxon>
        <taxon>Flavobacteriia</taxon>
        <taxon>Flavobacteriales</taxon>
        <taxon>Flavobacteriaceae</taxon>
    </lineage>
</organism>
<keyword evidence="3" id="KW-1185">Reference proteome</keyword>
<dbReference type="Proteomes" id="UP000198999">
    <property type="component" value="Unassembled WGS sequence"/>
</dbReference>
<dbReference type="RefSeq" id="WP_092574031.1">
    <property type="nucleotide sequence ID" value="NZ_FOFN01000001.1"/>
</dbReference>